<evidence type="ECO:0000313" key="2">
    <source>
        <dbReference type="EMBL" id="PWN26462.1"/>
    </source>
</evidence>
<dbReference type="AlphaFoldDB" id="A0A316UME4"/>
<sequence length="93" mass="9760">MLVTIILLASSAALCTAKHAVCSHAPFKVAGEEHSTKKRAAPVTYSRFCSATNTTRIDEGARVVFQCQGGDAGQPTVQVADWGALGPNMLQIS</sequence>
<feature type="chain" id="PRO_5016262601" description="Secreted protein" evidence="1">
    <location>
        <begin position="18"/>
        <end position="93"/>
    </location>
</feature>
<dbReference type="Proteomes" id="UP000245884">
    <property type="component" value="Unassembled WGS sequence"/>
</dbReference>
<feature type="signal peptide" evidence="1">
    <location>
        <begin position="1"/>
        <end position="17"/>
    </location>
</feature>
<protein>
    <recommendedName>
        <fullName evidence="4">Secreted protein</fullName>
    </recommendedName>
</protein>
<gene>
    <name evidence="2" type="ORF">BDZ90DRAFT_233101</name>
</gene>
<name>A0A316UME4_9BASI</name>
<organism evidence="2 3">
    <name type="scientific">Jaminaea rosea</name>
    <dbReference type="NCBI Taxonomy" id="1569628"/>
    <lineage>
        <taxon>Eukaryota</taxon>
        <taxon>Fungi</taxon>
        <taxon>Dikarya</taxon>
        <taxon>Basidiomycota</taxon>
        <taxon>Ustilaginomycotina</taxon>
        <taxon>Exobasidiomycetes</taxon>
        <taxon>Microstromatales</taxon>
        <taxon>Microstromatales incertae sedis</taxon>
        <taxon>Jaminaea</taxon>
    </lineage>
</organism>
<proteinExistence type="predicted"/>
<evidence type="ECO:0000256" key="1">
    <source>
        <dbReference type="SAM" id="SignalP"/>
    </source>
</evidence>
<keyword evidence="3" id="KW-1185">Reference proteome</keyword>
<keyword evidence="1" id="KW-0732">Signal</keyword>
<accession>A0A316UME4</accession>
<dbReference type="GeneID" id="37028330"/>
<evidence type="ECO:0008006" key="4">
    <source>
        <dbReference type="Google" id="ProtNLM"/>
    </source>
</evidence>
<dbReference type="RefSeq" id="XP_025361074.1">
    <property type="nucleotide sequence ID" value="XM_025506507.1"/>
</dbReference>
<evidence type="ECO:0000313" key="3">
    <source>
        <dbReference type="Proteomes" id="UP000245884"/>
    </source>
</evidence>
<dbReference type="EMBL" id="KZ819671">
    <property type="protein sequence ID" value="PWN26462.1"/>
    <property type="molecule type" value="Genomic_DNA"/>
</dbReference>
<reference evidence="2 3" key="1">
    <citation type="journal article" date="2018" name="Mol. Biol. Evol.">
        <title>Broad Genomic Sampling Reveals a Smut Pathogenic Ancestry of the Fungal Clade Ustilaginomycotina.</title>
        <authorList>
            <person name="Kijpornyongpan T."/>
            <person name="Mondo S.J."/>
            <person name="Barry K."/>
            <person name="Sandor L."/>
            <person name="Lee J."/>
            <person name="Lipzen A."/>
            <person name="Pangilinan J."/>
            <person name="LaButti K."/>
            <person name="Hainaut M."/>
            <person name="Henrissat B."/>
            <person name="Grigoriev I.V."/>
            <person name="Spatafora J.W."/>
            <person name="Aime M.C."/>
        </authorList>
    </citation>
    <scope>NUCLEOTIDE SEQUENCE [LARGE SCALE GENOMIC DNA]</scope>
    <source>
        <strain evidence="2 3">MCA 5214</strain>
    </source>
</reference>
<feature type="non-terminal residue" evidence="2">
    <location>
        <position position="93"/>
    </location>
</feature>